<keyword evidence="3" id="KW-0547">Nucleotide-binding</keyword>
<evidence type="ECO:0000313" key="7">
    <source>
        <dbReference type="EMBL" id="KJE75382.1"/>
    </source>
</evidence>
<feature type="domain" description="ABC transporter" evidence="6">
    <location>
        <begin position="6"/>
        <end position="235"/>
    </location>
</feature>
<dbReference type="PANTHER" id="PTHR43820">
    <property type="entry name" value="HIGH-AFFINITY BRANCHED-CHAIN AMINO ACID TRANSPORT ATP-BINDING PROTEIN LIVF"/>
    <property type="match status" value="1"/>
</dbReference>
<dbReference type="GeneID" id="78373854"/>
<name>A0A0D8FT04_9ACTN</name>
<dbReference type="Pfam" id="PF00005">
    <property type="entry name" value="ABC_tran"/>
    <property type="match status" value="1"/>
</dbReference>
<protein>
    <submittedName>
        <fullName evidence="7">High-affinity branched-chain amino acid transport ATP-binding protein LivF</fullName>
    </submittedName>
</protein>
<dbReference type="STRING" id="1121877.FEAC_28850"/>
<reference evidence="7 8" key="1">
    <citation type="submission" date="2015-01" db="EMBL/GenBank/DDBJ databases">
        <title>Draft genome of the acidophilic iron oxidizer Ferrimicrobium acidiphilum strain T23.</title>
        <authorList>
            <person name="Poehlein A."/>
            <person name="Eisen S."/>
            <person name="Schloemann M."/>
            <person name="Johnson B.D."/>
            <person name="Daniel R."/>
            <person name="Muehling M."/>
        </authorList>
    </citation>
    <scope>NUCLEOTIDE SEQUENCE [LARGE SCALE GENOMIC DNA]</scope>
    <source>
        <strain evidence="7 8">T23</strain>
    </source>
</reference>
<dbReference type="GO" id="GO:0015807">
    <property type="term" value="P:L-amino acid transport"/>
    <property type="evidence" value="ECO:0007669"/>
    <property type="project" value="TreeGrafter"/>
</dbReference>
<dbReference type="eggNOG" id="COG0410">
    <property type="taxonomic scope" value="Bacteria"/>
</dbReference>
<dbReference type="SMART" id="SM00382">
    <property type="entry name" value="AAA"/>
    <property type="match status" value="1"/>
</dbReference>
<evidence type="ECO:0000259" key="6">
    <source>
        <dbReference type="PROSITE" id="PS50893"/>
    </source>
</evidence>
<comment type="caution">
    <text evidence="7">The sequence shown here is derived from an EMBL/GenBank/DDBJ whole genome shotgun (WGS) entry which is preliminary data.</text>
</comment>
<dbReference type="InterPro" id="IPR017871">
    <property type="entry name" value="ABC_transporter-like_CS"/>
</dbReference>
<dbReference type="PROSITE" id="PS50893">
    <property type="entry name" value="ABC_TRANSPORTER_2"/>
    <property type="match status" value="1"/>
</dbReference>
<dbReference type="InterPro" id="IPR003593">
    <property type="entry name" value="AAA+_ATPase"/>
</dbReference>
<dbReference type="AlphaFoldDB" id="A0A0D8FT04"/>
<evidence type="ECO:0000313" key="8">
    <source>
        <dbReference type="Proteomes" id="UP000032336"/>
    </source>
</evidence>
<evidence type="ECO:0000256" key="3">
    <source>
        <dbReference type="ARBA" id="ARBA00022741"/>
    </source>
</evidence>
<dbReference type="RefSeq" id="WP_035391626.1">
    <property type="nucleotide sequence ID" value="NZ_JQKF01000052.1"/>
</dbReference>
<dbReference type="EMBL" id="JXUW01000045">
    <property type="protein sequence ID" value="KJE75382.1"/>
    <property type="molecule type" value="Genomic_DNA"/>
</dbReference>
<dbReference type="GO" id="GO:0016887">
    <property type="term" value="F:ATP hydrolysis activity"/>
    <property type="evidence" value="ECO:0007669"/>
    <property type="project" value="InterPro"/>
</dbReference>
<keyword evidence="4 7" id="KW-0067">ATP-binding</keyword>
<evidence type="ECO:0000256" key="1">
    <source>
        <dbReference type="ARBA" id="ARBA00005417"/>
    </source>
</evidence>
<dbReference type="GO" id="GO:0005524">
    <property type="term" value="F:ATP binding"/>
    <property type="evidence" value="ECO:0007669"/>
    <property type="project" value="UniProtKB-KW"/>
</dbReference>
<dbReference type="InterPro" id="IPR027417">
    <property type="entry name" value="P-loop_NTPase"/>
</dbReference>
<evidence type="ECO:0000256" key="5">
    <source>
        <dbReference type="ARBA" id="ARBA00022970"/>
    </source>
</evidence>
<dbReference type="InterPro" id="IPR003439">
    <property type="entry name" value="ABC_transporter-like_ATP-bd"/>
</dbReference>
<accession>A0A0D8FT04</accession>
<dbReference type="Gene3D" id="3.40.50.300">
    <property type="entry name" value="P-loop containing nucleotide triphosphate hydrolases"/>
    <property type="match status" value="1"/>
</dbReference>
<keyword evidence="5" id="KW-0029">Amino-acid transport</keyword>
<dbReference type="Proteomes" id="UP000032336">
    <property type="component" value="Unassembled WGS sequence"/>
</dbReference>
<dbReference type="CDD" id="cd03224">
    <property type="entry name" value="ABC_TM1139_LivF_branched"/>
    <property type="match status" value="1"/>
</dbReference>
<dbReference type="PROSITE" id="PS00211">
    <property type="entry name" value="ABC_TRANSPORTER_1"/>
    <property type="match status" value="1"/>
</dbReference>
<dbReference type="InterPro" id="IPR052156">
    <property type="entry name" value="BCAA_Transport_ATP-bd_LivF"/>
</dbReference>
<gene>
    <name evidence="7" type="primary">livF4</name>
    <name evidence="7" type="ORF">FEAC_28850</name>
</gene>
<keyword evidence="2" id="KW-0813">Transport</keyword>
<keyword evidence="8" id="KW-1185">Reference proteome</keyword>
<dbReference type="PANTHER" id="PTHR43820:SF4">
    <property type="entry name" value="HIGH-AFFINITY BRANCHED-CHAIN AMINO ACID TRANSPORT ATP-BINDING PROTEIN LIVF"/>
    <property type="match status" value="1"/>
</dbReference>
<dbReference type="GO" id="GO:0015658">
    <property type="term" value="F:branched-chain amino acid transmembrane transporter activity"/>
    <property type="evidence" value="ECO:0007669"/>
    <property type="project" value="TreeGrafter"/>
</dbReference>
<evidence type="ECO:0000256" key="2">
    <source>
        <dbReference type="ARBA" id="ARBA00022448"/>
    </source>
</evidence>
<comment type="similarity">
    <text evidence="1">Belongs to the ABC transporter superfamily.</text>
</comment>
<dbReference type="SUPFAM" id="SSF52540">
    <property type="entry name" value="P-loop containing nucleoside triphosphate hydrolases"/>
    <property type="match status" value="1"/>
</dbReference>
<evidence type="ECO:0000256" key="4">
    <source>
        <dbReference type="ARBA" id="ARBA00022840"/>
    </source>
</evidence>
<proteinExistence type="inferred from homology"/>
<organism evidence="7 8">
    <name type="scientific">Ferrimicrobium acidiphilum DSM 19497</name>
    <dbReference type="NCBI Taxonomy" id="1121877"/>
    <lineage>
        <taxon>Bacteria</taxon>
        <taxon>Bacillati</taxon>
        <taxon>Actinomycetota</taxon>
        <taxon>Acidimicrobiia</taxon>
        <taxon>Acidimicrobiales</taxon>
        <taxon>Acidimicrobiaceae</taxon>
        <taxon>Ferrimicrobium</taxon>
    </lineage>
</organism>
<sequence length="241" mass="25349">MAALALEVKDITIAYSGMAVVRELSLEVDPGQAIVILGANGAGKSTLLRAIVGLLPTSGGTVSLFGDDVTKASTAKRARKGLAFMSEQGIFPSLSVKENLQLGAMTNRNRSFDAGLETVLALFPELGGRLNEPAGSLSGGQRKMVGIAKCVIAQPSLLIMDEPSAGLSPKFVSEVVETLITLHSDGMTLLVAEQNVEFLKFAQTAVVLEGGYVRFNGPVAELSNNKTLHDAFFGIESIQEI</sequence>